<dbReference type="Proteomes" id="UP000288024">
    <property type="component" value="Unassembled WGS sequence"/>
</dbReference>
<sequence>MNKYIRSALLVVLGFVLIFSYSTGASAAKQQKNKTSYQTVTEVKDWGTVVTKLIVNIDKNITKGSVNKDTFQVYVKRTDSRLANPLLEEGYNKVTNAYVADKNGTAVKSGKYVVLELENSPTLTISAALNYDFVTGLNNWVNFDYTIKQVKDINSKSTKLSGLIITKNNGSQNGLVGEFSLGKHSAGGTTLSYADFEPAKDKNKNPLIIWLHGGGEGGTDATIPIAANKAVNFASEDIQSIFNGAYVLAPQAPTYWMDGLTGRADGTSKYSEALMSLIEKYVNSNRDIDKNRIYIGGASNGGYMTLLMTRDHPDYFAGAFPVCEGLNDKYISDSDINKLAKTPTWFVTAKNDKTLLPELNTLPTYERLLSANAKDVHLTLYNDVHDTSGLYKNADGSAYQYDGHWSWIYVFNNDPVSKINGKNTTIMEWLASRTLH</sequence>
<dbReference type="PANTHER" id="PTHR43037:SF1">
    <property type="entry name" value="BLL1128 PROTEIN"/>
    <property type="match status" value="1"/>
</dbReference>
<dbReference type="Gene3D" id="2.60.40.2180">
    <property type="match status" value="1"/>
</dbReference>
<dbReference type="PANTHER" id="PTHR43037">
    <property type="entry name" value="UNNAMED PRODUCT-RELATED"/>
    <property type="match status" value="1"/>
</dbReference>
<evidence type="ECO:0000256" key="2">
    <source>
        <dbReference type="SAM" id="SignalP"/>
    </source>
</evidence>
<dbReference type="InterPro" id="IPR001375">
    <property type="entry name" value="Peptidase_S9_cat"/>
</dbReference>
<keyword evidence="1 2" id="KW-0732">Signal</keyword>
<dbReference type="Pfam" id="PF00326">
    <property type="entry name" value="Peptidase_S9"/>
    <property type="match status" value="1"/>
</dbReference>
<evidence type="ECO:0000259" key="3">
    <source>
        <dbReference type="Pfam" id="PF00326"/>
    </source>
</evidence>
<feature type="domain" description="Peptidase S9 prolyl oligopeptidase catalytic" evidence="3">
    <location>
        <begin position="280"/>
        <end position="322"/>
    </location>
</feature>
<dbReference type="GO" id="GO:0008236">
    <property type="term" value="F:serine-type peptidase activity"/>
    <property type="evidence" value="ECO:0007669"/>
    <property type="project" value="InterPro"/>
</dbReference>
<dbReference type="EMBL" id="RZTZ01000002">
    <property type="protein sequence ID" value="RVT65611.1"/>
    <property type="molecule type" value="Genomic_DNA"/>
</dbReference>
<dbReference type="AlphaFoldDB" id="A0A437KES9"/>
<reference evidence="5 6" key="1">
    <citation type="submission" date="2019-01" db="EMBL/GenBank/DDBJ databases">
        <title>Bacillus sp. M5HDSG1-1, whole genome shotgun sequence.</title>
        <authorList>
            <person name="Tuo L."/>
        </authorList>
    </citation>
    <scope>NUCLEOTIDE SEQUENCE [LARGE SCALE GENOMIC DNA]</scope>
    <source>
        <strain evidence="5 6">M5HDSG1-1</strain>
    </source>
</reference>
<feature type="chain" id="PRO_5019437639" evidence="2">
    <location>
        <begin position="28"/>
        <end position="436"/>
    </location>
</feature>
<dbReference type="InterPro" id="IPR029058">
    <property type="entry name" value="AB_hydrolase_fold"/>
</dbReference>
<comment type="caution">
    <text evidence="5">The sequence shown here is derived from an EMBL/GenBank/DDBJ whole genome shotgun (WGS) entry which is preliminary data.</text>
</comment>
<dbReference type="Gene3D" id="3.40.50.1820">
    <property type="entry name" value="alpha/beta hydrolase"/>
    <property type="match status" value="1"/>
</dbReference>
<evidence type="ECO:0000313" key="5">
    <source>
        <dbReference type="EMBL" id="RVT65611.1"/>
    </source>
</evidence>
<name>A0A437KES9_9BACI</name>
<organism evidence="5 6">
    <name type="scientific">Niallia taxi</name>
    <dbReference type="NCBI Taxonomy" id="2499688"/>
    <lineage>
        <taxon>Bacteria</taxon>
        <taxon>Bacillati</taxon>
        <taxon>Bacillota</taxon>
        <taxon>Bacilli</taxon>
        <taxon>Bacillales</taxon>
        <taxon>Bacillaceae</taxon>
        <taxon>Niallia</taxon>
    </lineage>
</organism>
<accession>A0A437KES9</accession>
<dbReference type="SUPFAM" id="SSF53474">
    <property type="entry name" value="alpha/beta-Hydrolases"/>
    <property type="match status" value="1"/>
</dbReference>
<evidence type="ECO:0000259" key="4">
    <source>
        <dbReference type="Pfam" id="PF18435"/>
    </source>
</evidence>
<feature type="signal peptide" evidence="2">
    <location>
        <begin position="1"/>
        <end position="27"/>
    </location>
</feature>
<dbReference type="Pfam" id="PF18435">
    <property type="entry name" value="EstA_Ig_like"/>
    <property type="match status" value="1"/>
</dbReference>
<dbReference type="InterPro" id="IPR041172">
    <property type="entry name" value="EstA_Ig-like_N"/>
</dbReference>
<proteinExistence type="predicted"/>
<gene>
    <name evidence="5" type="ORF">EM808_08980</name>
</gene>
<dbReference type="GO" id="GO:0006508">
    <property type="term" value="P:proteolysis"/>
    <property type="evidence" value="ECO:0007669"/>
    <property type="project" value="InterPro"/>
</dbReference>
<protein>
    <submittedName>
        <fullName evidence="5">Peptidase</fullName>
    </submittedName>
</protein>
<evidence type="ECO:0000313" key="6">
    <source>
        <dbReference type="Proteomes" id="UP000288024"/>
    </source>
</evidence>
<dbReference type="InterPro" id="IPR050955">
    <property type="entry name" value="Plant_Biomass_Hydrol_Est"/>
</dbReference>
<keyword evidence="6" id="KW-1185">Reference proteome</keyword>
<evidence type="ECO:0000256" key="1">
    <source>
        <dbReference type="ARBA" id="ARBA00022729"/>
    </source>
</evidence>
<feature type="domain" description="Esterase Ig-like N-terminal" evidence="4">
    <location>
        <begin position="36"/>
        <end position="160"/>
    </location>
</feature>
<dbReference type="RefSeq" id="WP_127737829.1">
    <property type="nucleotide sequence ID" value="NZ_CP196002.1"/>
</dbReference>